<dbReference type="AlphaFoldDB" id="A0A163E582"/>
<organism evidence="2 3">
    <name type="scientific">Phycomyces blakesleeanus (strain ATCC 8743b / DSM 1359 / FGSC 10004 / NBRC 33097 / NRRL 1555)</name>
    <dbReference type="NCBI Taxonomy" id="763407"/>
    <lineage>
        <taxon>Eukaryota</taxon>
        <taxon>Fungi</taxon>
        <taxon>Fungi incertae sedis</taxon>
        <taxon>Mucoromycota</taxon>
        <taxon>Mucoromycotina</taxon>
        <taxon>Mucoromycetes</taxon>
        <taxon>Mucorales</taxon>
        <taxon>Phycomycetaceae</taxon>
        <taxon>Phycomyces</taxon>
    </lineage>
</organism>
<dbReference type="PANTHER" id="PTHR12436:SF4">
    <property type="entry name" value="LEUKOCYTE RECEPTOR CLUSTER MEMBER 8"/>
    <property type="match status" value="1"/>
</dbReference>
<dbReference type="PANTHER" id="PTHR12436">
    <property type="entry name" value="80 KDA MCM3-ASSOCIATED PROTEIN"/>
    <property type="match status" value="1"/>
</dbReference>
<proteinExistence type="predicted"/>
<dbReference type="OrthoDB" id="199574at2759"/>
<dbReference type="InterPro" id="IPR045107">
    <property type="entry name" value="SAC3/GANP/THP3"/>
</dbReference>
<dbReference type="PROSITE" id="PS50250">
    <property type="entry name" value="PCI"/>
    <property type="match status" value="1"/>
</dbReference>
<dbReference type="STRING" id="763407.A0A163E582"/>
<dbReference type="Proteomes" id="UP000077315">
    <property type="component" value="Unassembled WGS sequence"/>
</dbReference>
<gene>
    <name evidence="2" type="ORF">PHYBLDRAFT_142244</name>
</gene>
<dbReference type="EMBL" id="KV440975">
    <property type="protein sequence ID" value="OAD76730.1"/>
    <property type="molecule type" value="Genomic_DNA"/>
</dbReference>
<dbReference type="InParanoid" id="A0A163E582"/>
<accession>A0A163E582</accession>
<keyword evidence="3" id="KW-1185">Reference proteome</keyword>
<name>A0A163E582_PHYB8</name>
<dbReference type="InterPro" id="IPR005062">
    <property type="entry name" value="SAC3/GANP/THP3_conserved"/>
</dbReference>
<protein>
    <recommendedName>
        <fullName evidence="1">PCI domain-containing protein</fullName>
    </recommendedName>
</protein>
<evidence type="ECO:0000313" key="2">
    <source>
        <dbReference type="EMBL" id="OAD76730.1"/>
    </source>
</evidence>
<evidence type="ECO:0000313" key="3">
    <source>
        <dbReference type="Proteomes" id="UP000077315"/>
    </source>
</evidence>
<sequence length="405" mass="46762">MNKKALKAHLGAIATKAERAKWPPSLRKYVASAFEQCLPRKENELVEDLKLTIAAAKEQDMLSMDWSDFILPTMCSKGAKSSDEPKVKKLSTKRDLNMADIEDTPEEKRRRELRAKRFEDDHPVEHIQPTSLELKVDGNGEEYWHGKPVVGTCTSLEKQYLRITSAVNPSTVRPLPILKQAFRYVTTYWNTYKDYTYTCDQMKSIRQDLTVQCIRNKFTVKVYEVHARIALEKGDMGEYNQCQAQLKQLYTSDIRGNRDEFIAYRILYFLFLQNMCDLNDLMKELVGKPERESPYVQHALDVSRALSMCNYHAFFKLYQSAPNMGGHLMDKFVTRERVKALIMICKAYKMGISVDFVAQELAFPSSESFIKFLKGMSINLNRTPEGYMIDTKTSLPTLMEQLKLS</sequence>
<dbReference type="InterPro" id="IPR000717">
    <property type="entry name" value="PCI_dom"/>
</dbReference>
<dbReference type="RefSeq" id="XP_018294770.1">
    <property type="nucleotide sequence ID" value="XM_018430764.1"/>
</dbReference>
<dbReference type="GO" id="GO:0005634">
    <property type="term" value="C:nucleus"/>
    <property type="evidence" value="ECO:0007669"/>
    <property type="project" value="TreeGrafter"/>
</dbReference>
<dbReference type="GeneID" id="28991670"/>
<reference evidence="3" key="1">
    <citation type="submission" date="2015-06" db="EMBL/GenBank/DDBJ databases">
        <title>Expansion of signal transduction pathways in fungi by whole-genome duplication.</title>
        <authorList>
            <consortium name="DOE Joint Genome Institute"/>
            <person name="Corrochano L.M."/>
            <person name="Kuo A."/>
            <person name="Marcet-Houben M."/>
            <person name="Polaino S."/>
            <person name="Salamov A."/>
            <person name="Villalobos J.M."/>
            <person name="Alvarez M.I."/>
            <person name="Avalos J."/>
            <person name="Benito E.P."/>
            <person name="Benoit I."/>
            <person name="Burger G."/>
            <person name="Camino L.P."/>
            <person name="Canovas D."/>
            <person name="Cerda-Olmedo E."/>
            <person name="Cheng J.-F."/>
            <person name="Dominguez A."/>
            <person name="Elias M."/>
            <person name="Eslava A.P."/>
            <person name="Glaser F."/>
            <person name="Grimwood J."/>
            <person name="Gutierrez G."/>
            <person name="Heitman J."/>
            <person name="Henrissat B."/>
            <person name="Iturriaga E.A."/>
            <person name="Lang B.F."/>
            <person name="Lavin J.L."/>
            <person name="Lee S."/>
            <person name="Li W."/>
            <person name="Lindquist E."/>
            <person name="Lopez-Garcia S."/>
            <person name="Luque E.M."/>
            <person name="Marcos A.T."/>
            <person name="Martin J."/>
            <person name="McCluskey K."/>
            <person name="Medina H.R."/>
            <person name="Miralles-Duran A."/>
            <person name="Miyazaki A."/>
            <person name="Munoz-Torres E."/>
            <person name="Oguiza J.A."/>
            <person name="Ohm R."/>
            <person name="Olmedo M."/>
            <person name="Orejas M."/>
            <person name="Ortiz-Castellanos L."/>
            <person name="Pisabarro A.G."/>
            <person name="Rodriguez-Romero J."/>
            <person name="Ruiz-Herrera J."/>
            <person name="Ruiz-Vazquez R."/>
            <person name="Sanz C."/>
            <person name="Schackwitz W."/>
            <person name="Schmutz J."/>
            <person name="Shahriari M."/>
            <person name="Shelest E."/>
            <person name="Silva-Franco F."/>
            <person name="Soanes D."/>
            <person name="Syed K."/>
            <person name="Tagua V.G."/>
            <person name="Talbot N.J."/>
            <person name="Thon M."/>
            <person name="De vries R.P."/>
            <person name="Wiebenga A."/>
            <person name="Yadav J.S."/>
            <person name="Braun E.L."/>
            <person name="Baker S."/>
            <person name="Garre V."/>
            <person name="Horwitz B."/>
            <person name="Torres-Martinez S."/>
            <person name="Idnurm A."/>
            <person name="Herrera-Estrella A."/>
            <person name="Gabaldon T."/>
            <person name="Grigoriev I.V."/>
        </authorList>
    </citation>
    <scope>NUCLEOTIDE SEQUENCE [LARGE SCALE GENOMIC DNA]</scope>
    <source>
        <strain evidence="3">NRRL 1555(-)</strain>
    </source>
</reference>
<feature type="domain" description="PCI" evidence="1">
    <location>
        <begin position="235"/>
        <end position="402"/>
    </location>
</feature>
<dbReference type="Pfam" id="PF03399">
    <property type="entry name" value="SAC3_GANP"/>
    <property type="match status" value="1"/>
</dbReference>
<evidence type="ECO:0000259" key="1">
    <source>
        <dbReference type="PROSITE" id="PS50250"/>
    </source>
</evidence>
<dbReference type="Gene3D" id="1.25.40.990">
    <property type="match status" value="1"/>
</dbReference>
<dbReference type="VEuPathDB" id="FungiDB:PHYBLDRAFT_142244"/>